<feature type="region of interest" description="Disordered" evidence="3">
    <location>
        <begin position="41"/>
        <end position="78"/>
    </location>
</feature>
<evidence type="ECO:0000313" key="6">
    <source>
        <dbReference type="Proteomes" id="UP001476798"/>
    </source>
</evidence>
<gene>
    <name evidence="5" type="primary">IGF2BP2_1</name>
    <name evidence="5" type="ORF">GOODEAATRI_001484</name>
</gene>
<dbReference type="SMART" id="SM00322">
    <property type="entry name" value="KH"/>
    <property type="match status" value="3"/>
</dbReference>
<dbReference type="InterPro" id="IPR036612">
    <property type="entry name" value="KH_dom_type_1_sf"/>
</dbReference>
<evidence type="ECO:0000313" key="5">
    <source>
        <dbReference type="EMBL" id="MEQ2167185.1"/>
    </source>
</evidence>
<keyword evidence="2" id="KW-0694">RNA-binding</keyword>
<dbReference type="SUPFAM" id="SSF54791">
    <property type="entry name" value="Eukaryotic type KH-domain (KH-domain type I)"/>
    <property type="match status" value="3"/>
</dbReference>
<evidence type="ECO:0000256" key="1">
    <source>
        <dbReference type="ARBA" id="ARBA00022737"/>
    </source>
</evidence>
<reference evidence="5 6" key="1">
    <citation type="submission" date="2021-06" db="EMBL/GenBank/DDBJ databases">
        <authorList>
            <person name="Palmer J.M."/>
        </authorList>
    </citation>
    <scope>NUCLEOTIDE SEQUENCE [LARGE SCALE GENOMIC DNA]</scope>
    <source>
        <strain evidence="5 6">GA_2019</strain>
        <tissue evidence="5">Muscle</tissue>
    </source>
</reference>
<dbReference type="EMBL" id="JAHRIO010030031">
    <property type="protein sequence ID" value="MEQ2167185.1"/>
    <property type="molecule type" value="Genomic_DNA"/>
</dbReference>
<protein>
    <submittedName>
        <fullName evidence="5">Insulin-like growth factor 2 mRNA-binding protein 2</fullName>
    </submittedName>
</protein>
<keyword evidence="6" id="KW-1185">Reference proteome</keyword>
<evidence type="ECO:0000256" key="2">
    <source>
        <dbReference type="PROSITE-ProRule" id="PRU00117"/>
    </source>
</evidence>
<name>A0ABV0N712_9TELE</name>
<feature type="domain" description="K Homology" evidence="4">
    <location>
        <begin position="159"/>
        <end position="232"/>
    </location>
</feature>
<dbReference type="Pfam" id="PF00013">
    <property type="entry name" value="KH_1"/>
    <property type="match status" value="3"/>
</dbReference>
<dbReference type="CDD" id="cd22491">
    <property type="entry name" value="KH-I_IGF2BP2_rpt1"/>
    <property type="match status" value="1"/>
</dbReference>
<sequence length="441" mass="48480">MQHCGNGELQSRRQRAIEKLTGHQFDDYSLKVSYIMDMDAASPVQAPRTRRGGRSSRDQGTPQPGPSGSFGSPRIRQPDFPLRMLVPTQFVGAIIGKEGLTIKNVTKQTQSKVDIHRKENAGAAEKPITIHSTPEGCSSACRMILDIMHKEANETKTTEDIPLKILAHNSLVGRLIGKEGRNLKKIEEETGTKITISSLQDLTIYNPERTITVKGNLEACCKAEVEITKKLREAYENDIAAINDVNIPSDGPVCHFQSHSSHLSGLYGVPPASAMPHQHSVSSLASARQSMERSVSPSFPVSPCLTPSFVFQAQGRIFGKLKEENFFSGKEEVKLETHIKVPSSAAGRVIGKGGKTVNELQNLTSAEVIVPRDQIPDENDEVFVKISGHFFASQVHTNQTCTAVVSYLETAQRKIREIIQQVKQQEQKHQQGAAVSPHHSK</sequence>
<organism evidence="5 6">
    <name type="scientific">Goodea atripinnis</name>
    <dbReference type="NCBI Taxonomy" id="208336"/>
    <lineage>
        <taxon>Eukaryota</taxon>
        <taxon>Metazoa</taxon>
        <taxon>Chordata</taxon>
        <taxon>Craniata</taxon>
        <taxon>Vertebrata</taxon>
        <taxon>Euteleostomi</taxon>
        <taxon>Actinopterygii</taxon>
        <taxon>Neopterygii</taxon>
        <taxon>Teleostei</taxon>
        <taxon>Neoteleostei</taxon>
        <taxon>Acanthomorphata</taxon>
        <taxon>Ovalentaria</taxon>
        <taxon>Atherinomorphae</taxon>
        <taxon>Cyprinodontiformes</taxon>
        <taxon>Goodeidae</taxon>
        <taxon>Goodea</taxon>
    </lineage>
</organism>
<evidence type="ECO:0000259" key="4">
    <source>
        <dbReference type="SMART" id="SM00322"/>
    </source>
</evidence>
<evidence type="ECO:0000256" key="3">
    <source>
        <dbReference type="SAM" id="MobiDB-lite"/>
    </source>
</evidence>
<dbReference type="Gene3D" id="3.30.1370.10">
    <property type="entry name" value="K Homology domain, type 1"/>
    <property type="match status" value="2"/>
</dbReference>
<feature type="domain" description="K Homology" evidence="4">
    <location>
        <begin position="333"/>
        <end position="423"/>
    </location>
</feature>
<dbReference type="PROSITE" id="PS50084">
    <property type="entry name" value="KH_TYPE_1"/>
    <property type="match status" value="3"/>
</dbReference>
<dbReference type="CDD" id="cd22494">
    <property type="entry name" value="KH-I_IGF2BP2_rpt2"/>
    <property type="match status" value="1"/>
</dbReference>
<dbReference type="InterPro" id="IPR004087">
    <property type="entry name" value="KH_dom"/>
</dbReference>
<accession>A0ABV0N712</accession>
<feature type="domain" description="K Homology" evidence="4">
    <location>
        <begin position="78"/>
        <end position="149"/>
    </location>
</feature>
<dbReference type="PANTHER" id="PTHR10288">
    <property type="entry name" value="KH DOMAIN CONTAINING RNA BINDING PROTEIN"/>
    <property type="match status" value="1"/>
</dbReference>
<dbReference type="Proteomes" id="UP001476798">
    <property type="component" value="Unassembled WGS sequence"/>
</dbReference>
<dbReference type="InterPro" id="IPR004088">
    <property type="entry name" value="KH_dom_type_1"/>
</dbReference>
<dbReference type="Gene3D" id="3.30.310.210">
    <property type="match status" value="1"/>
</dbReference>
<keyword evidence="1" id="KW-0677">Repeat</keyword>
<comment type="caution">
    <text evidence="5">The sequence shown here is derived from an EMBL/GenBank/DDBJ whole genome shotgun (WGS) entry which is preliminary data.</text>
</comment>
<proteinExistence type="predicted"/>